<evidence type="ECO:0008006" key="3">
    <source>
        <dbReference type="Google" id="ProtNLM"/>
    </source>
</evidence>
<gene>
    <name evidence="2" type="ORF">METZ01_LOCUS373912</name>
</gene>
<feature type="region of interest" description="Disordered" evidence="1">
    <location>
        <begin position="1"/>
        <end position="32"/>
    </location>
</feature>
<evidence type="ECO:0000313" key="2">
    <source>
        <dbReference type="EMBL" id="SVD21058.1"/>
    </source>
</evidence>
<sequence>MAIHETDHLGFEAPAPLEHPARASIPNGHPAGPALGEYLPDFTLPDHLGRPVNFHEHRQGRKVVLSFIRSVVW</sequence>
<dbReference type="InterPro" id="IPR036249">
    <property type="entry name" value="Thioredoxin-like_sf"/>
</dbReference>
<organism evidence="2">
    <name type="scientific">marine metagenome</name>
    <dbReference type="NCBI Taxonomy" id="408172"/>
    <lineage>
        <taxon>unclassified sequences</taxon>
        <taxon>metagenomes</taxon>
        <taxon>ecological metagenomes</taxon>
    </lineage>
</organism>
<dbReference type="Gene3D" id="3.40.30.10">
    <property type="entry name" value="Glutaredoxin"/>
    <property type="match status" value="1"/>
</dbReference>
<dbReference type="EMBL" id="UINC01136347">
    <property type="protein sequence ID" value="SVD21058.1"/>
    <property type="molecule type" value="Genomic_DNA"/>
</dbReference>
<dbReference type="AlphaFoldDB" id="A0A382TI25"/>
<feature type="compositionally biased region" description="Basic and acidic residues" evidence="1">
    <location>
        <begin position="1"/>
        <end position="10"/>
    </location>
</feature>
<proteinExistence type="predicted"/>
<name>A0A382TI25_9ZZZZ</name>
<protein>
    <recommendedName>
        <fullName evidence="3">Alkyl hydroperoxide reductase subunit C/ Thiol specific antioxidant domain-containing protein</fullName>
    </recommendedName>
</protein>
<accession>A0A382TI25</accession>
<dbReference type="SUPFAM" id="SSF52833">
    <property type="entry name" value="Thioredoxin-like"/>
    <property type="match status" value="1"/>
</dbReference>
<reference evidence="2" key="1">
    <citation type="submission" date="2018-05" db="EMBL/GenBank/DDBJ databases">
        <authorList>
            <person name="Lanie J.A."/>
            <person name="Ng W.-L."/>
            <person name="Kazmierczak K.M."/>
            <person name="Andrzejewski T.M."/>
            <person name="Davidsen T.M."/>
            <person name="Wayne K.J."/>
            <person name="Tettelin H."/>
            <person name="Glass J.I."/>
            <person name="Rusch D."/>
            <person name="Podicherti R."/>
            <person name="Tsui H.-C.T."/>
            <person name="Winkler M.E."/>
        </authorList>
    </citation>
    <scope>NUCLEOTIDE SEQUENCE</scope>
</reference>
<evidence type="ECO:0000256" key="1">
    <source>
        <dbReference type="SAM" id="MobiDB-lite"/>
    </source>
</evidence>